<sequence length="135" mass="15073">MDLTKMVISRISHKLSHRTYVIAPTRPLQKIFGIGKSEKEKEVDDACRKAKEATHAVKEGAQQIKETGEHVKSTAEKVSQTAGNIVNKMKEPIIGAVSNAWGNTTEKIEDKVAEKIRDRVMGKEDQEKSDDEKSK</sequence>
<evidence type="ECO:0000313" key="2">
    <source>
        <dbReference type="EnsemblPlants" id="AUR62032661-RA:cds"/>
    </source>
</evidence>
<dbReference type="SMR" id="A0A803MN10"/>
<reference evidence="2" key="2">
    <citation type="submission" date="2021-03" db="UniProtKB">
        <authorList>
            <consortium name="EnsemblPlants"/>
        </authorList>
    </citation>
    <scope>IDENTIFICATION</scope>
</reference>
<organism evidence="2 3">
    <name type="scientific">Chenopodium quinoa</name>
    <name type="common">Quinoa</name>
    <dbReference type="NCBI Taxonomy" id="63459"/>
    <lineage>
        <taxon>Eukaryota</taxon>
        <taxon>Viridiplantae</taxon>
        <taxon>Streptophyta</taxon>
        <taxon>Embryophyta</taxon>
        <taxon>Tracheophyta</taxon>
        <taxon>Spermatophyta</taxon>
        <taxon>Magnoliopsida</taxon>
        <taxon>eudicotyledons</taxon>
        <taxon>Gunneridae</taxon>
        <taxon>Pentapetalae</taxon>
        <taxon>Caryophyllales</taxon>
        <taxon>Chenopodiaceae</taxon>
        <taxon>Chenopodioideae</taxon>
        <taxon>Atripliceae</taxon>
        <taxon>Chenopodium</taxon>
    </lineage>
</organism>
<feature type="region of interest" description="Disordered" evidence="1">
    <location>
        <begin position="115"/>
        <end position="135"/>
    </location>
</feature>
<evidence type="ECO:0000256" key="1">
    <source>
        <dbReference type="SAM" id="MobiDB-lite"/>
    </source>
</evidence>
<reference evidence="2" key="1">
    <citation type="journal article" date="2017" name="Nature">
        <title>The genome of Chenopodium quinoa.</title>
        <authorList>
            <person name="Jarvis D.E."/>
            <person name="Ho Y.S."/>
            <person name="Lightfoot D.J."/>
            <person name="Schmoeckel S.M."/>
            <person name="Li B."/>
            <person name="Borm T.J.A."/>
            <person name="Ohyanagi H."/>
            <person name="Mineta K."/>
            <person name="Michell C.T."/>
            <person name="Saber N."/>
            <person name="Kharbatia N.M."/>
            <person name="Rupper R.R."/>
            <person name="Sharp A.R."/>
            <person name="Dally N."/>
            <person name="Boughton B.A."/>
            <person name="Woo Y.H."/>
            <person name="Gao G."/>
            <person name="Schijlen E.G.W.M."/>
            <person name="Guo X."/>
            <person name="Momin A.A."/>
            <person name="Negrao S."/>
            <person name="Al-Babili S."/>
            <person name="Gehring C."/>
            <person name="Roessner U."/>
            <person name="Jung C."/>
            <person name="Murphy K."/>
            <person name="Arold S.T."/>
            <person name="Gojobori T."/>
            <person name="van der Linden C.G."/>
            <person name="van Loo E.N."/>
            <person name="Jellen E.N."/>
            <person name="Maughan P.J."/>
            <person name="Tester M."/>
        </authorList>
    </citation>
    <scope>NUCLEOTIDE SEQUENCE [LARGE SCALE GENOMIC DNA]</scope>
    <source>
        <strain evidence="2">cv. PI 614886</strain>
    </source>
</reference>
<dbReference type="Gramene" id="AUR62032661-RA">
    <property type="protein sequence ID" value="AUR62032661-RA:cds"/>
    <property type="gene ID" value="AUR62032661"/>
</dbReference>
<proteinExistence type="predicted"/>
<dbReference type="EnsemblPlants" id="AUR62032661-RA">
    <property type="protein sequence ID" value="AUR62032661-RA:cds"/>
    <property type="gene ID" value="AUR62032661"/>
</dbReference>
<name>A0A803MN10_CHEQI</name>
<dbReference type="AlphaFoldDB" id="A0A803MN10"/>
<dbReference type="GeneID" id="110704694"/>
<dbReference type="KEGG" id="cqi:110704694"/>
<evidence type="ECO:0000313" key="3">
    <source>
        <dbReference type="Proteomes" id="UP000596660"/>
    </source>
</evidence>
<dbReference type="OMA" id="CEFMRDT"/>
<keyword evidence="3" id="KW-1185">Reference proteome</keyword>
<protein>
    <submittedName>
        <fullName evidence="2">Uncharacterized protein</fullName>
    </submittedName>
</protein>
<dbReference type="OrthoDB" id="1686201at2759"/>
<gene>
    <name evidence="2" type="primary">LOC110704694</name>
</gene>
<accession>A0A803MN10</accession>
<dbReference type="RefSeq" id="XP_021738202.1">
    <property type="nucleotide sequence ID" value="XM_021882510.1"/>
</dbReference>
<dbReference type="Proteomes" id="UP000596660">
    <property type="component" value="Unplaced"/>
</dbReference>